<reference evidence="3" key="1">
    <citation type="submission" date="2020-11" db="EMBL/GenBank/DDBJ databases">
        <title>Gallus gallus (Chicken) genome, bGalGal1, GRCg7b, maternal haplotype autosomes + Z &amp; W.</title>
        <authorList>
            <person name="Warren W."/>
            <person name="Formenti G."/>
            <person name="Fedrigo O."/>
            <person name="Haase B."/>
            <person name="Mountcastle J."/>
            <person name="Balacco J."/>
            <person name="Tracey A."/>
            <person name="Schneider V."/>
            <person name="Okimoto R."/>
            <person name="Cheng H."/>
            <person name="Hawken R."/>
            <person name="Howe K."/>
            <person name="Jarvis E.D."/>
        </authorList>
    </citation>
    <scope>NUCLEOTIDE SEQUENCE [LARGE SCALE GENOMIC DNA]</scope>
    <source>
        <strain evidence="3">Broiler</strain>
    </source>
</reference>
<dbReference type="Ensembl" id="ENSGALT00010007477.1">
    <property type="protein sequence ID" value="ENSGALP00010004466.1"/>
    <property type="gene ID" value="ENSGALG00010003206.1"/>
</dbReference>
<accession>A0A8V0X8N6</accession>
<dbReference type="Proteomes" id="UP000000539">
    <property type="component" value="Chromosome 6"/>
</dbReference>
<proteinExistence type="predicted"/>
<organism evidence="3 4">
    <name type="scientific">Gallus gallus</name>
    <name type="common">Chicken</name>
    <dbReference type="NCBI Taxonomy" id="9031"/>
    <lineage>
        <taxon>Eukaryota</taxon>
        <taxon>Metazoa</taxon>
        <taxon>Chordata</taxon>
        <taxon>Craniata</taxon>
        <taxon>Vertebrata</taxon>
        <taxon>Euteleostomi</taxon>
        <taxon>Archelosauria</taxon>
        <taxon>Archosauria</taxon>
        <taxon>Dinosauria</taxon>
        <taxon>Saurischia</taxon>
        <taxon>Theropoda</taxon>
        <taxon>Coelurosauria</taxon>
        <taxon>Aves</taxon>
        <taxon>Neognathae</taxon>
        <taxon>Galloanserae</taxon>
        <taxon>Galliformes</taxon>
        <taxon>Phasianidae</taxon>
        <taxon>Phasianinae</taxon>
        <taxon>Gallus</taxon>
    </lineage>
</organism>
<feature type="region of interest" description="Disordered" evidence="1">
    <location>
        <begin position="298"/>
        <end position="321"/>
    </location>
</feature>
<protein>
    <recommendedName>
        <fullName evidence="2">Centrosomal protein C10orf90 N-terminal domain-containing protein</fullName>
    </recommendedName>
</protein>
<name>A0A8V0X8N6_CHICK</name>
<evidence type="ECO:0000256" key="1">
    <source>
        <dbReference type="SAM" id="MobiDB-lite"/>
    </source>
</evidence>
<feature type="region of interest" description="Disordered" evidence="1">
    <location>
        <begin position="92"/>
        <end position="114"/>
    </location>
</feature>
<keyword evidence="4" id="KW-1185">Reference proteome</keyword>
<evidence type="ECO:0000313" key="3">
    <source>
        <dbReference type="Ensembl" id="ENSGALP00010004466.1"/>
    </source>
</evidence>
<evidence type="ECO:0000313" key="4">
    <source>
        <dbReference type="Proteomes" id="UP000000539"/>
    </source>
</evidence>
<reference evidence="3" key="2">
    <citation type="submission" date="2025-08" db="UniProtKB">
        <authorList>
            <consortium name="Ensembl"/>
        </authorList>
    </citation>
    <scope>IDENTIFICATION</scope>
    <source>
        <strain evidence="3">broiler</strain>
    </source>
</reference>
<sequence length="349" mass="37737">MIDENKLKEKRSALLMQAVTPQPSACLTKQSLANEGSVNINSTSAVLASRLAIHSSLDDTTSPLGCPIADGKQRRKRKGFASITITARRVAAGSSDPTWGPRAVPEPHAVPPTSSEIPAALRHRLSPDQANPEVAPSGVSHCSKLSKELCERFFSCRSGENSSGGLQSSDGRGKVPPSFISSVRLHVSQQCPNTIYYIDKSLNVCLDRPRIKCQKIYRSALSFNINCSSSRLTADGVDGIGNGESIEKILQIKLLREKKTPRRTNRSAHLRERNVINKQRTKEGSLVTQCPLTRACASELPASGHGPKGPNSTTTTEQSDDKQFGSYRATFSLHLSNSSGEAGVLKFKM</sequence>
<dbReference type="InterPro" id="IPR041179">
    <property type="entry name" value="C10orf90_N"/>
</dbReference>
<reference evidence="3" key="3">
    <citation type="submission" date="2025-09" db="UniProtKB">
        <authorList>
            <consortium name="Ensembl"/>
        </authorList>
    </citation>
    <scope>IDENTIFICATION</scope>
    <source>
        <strain evidence="3">broiler</strain>
    </source>
</reference>
<dbReference type="AlphaFoldDB" id="A0A8V0X8N6"/>
<feature type="domain" description="Centrosomal protein C10orf90 N-terminal" evidence="2">
    <location>
        <begin position="1"/>
        <end position="343"/>
    </location>
</feature>
<evidence type="ECO:0000259" key="2">
    <source>
        <dbReference type="Pfam" id="PF17730"/>
    </source>
</evidence>
<dbReference type="GeneTree" id="ENSGT00940000153123"/>
<dbReference type="GlyGen" id="A0A8V0X8N6">
    <property type="glycosylation" value="2 sites"/>
</dbReference>
<dbReference type="Pfam" id="PF17730">
    <property type="entry name" value="Centro_C10orf90"/>
    <property type="match status" value="1"/>
</dbReference>